<sequence>MTRPETSRPETSRSDGGRPSAAERREEILRIAMETFATRGYHNASLAEIAERSGLTQAGVLHHFRSKAGLLTGVLDLRDQSDLAQLAQLGEERPRGLAFLAHLVETARRNAEREGIVRLYAVLSAESVTSGHPAQEYFRARYAGLRAMVVEAIGEAADAGEVPAGLDPRAAASAVLAVMDGLRVQWLLAPEAVDMAATTDLVIGALLGRPVPGGG</sequence>
<dbReference type="PRINTS" id="PR00455">
    <property type="entry name" value="HTHTETR"/>
</dbReference>
<keyword evidence="9" id="KW-1185">Reference proteome</keyword>
<keyword evidence="3 5" id="KW-0238">DNA-binding</keyword>
<organism evidence="8 9">
    <name type="scientific">Streptomyces johnsoniae</name>
    <dbReference type="NCBI Taxonomy" id="3075532"/>
    <lineage>
        <taxon>Bacteria</taxon>
        <taxon>Bacillati</taxon>
        <taxon>Actinomycetota</taxon>
        <taxon>Actinomycetes</taxon>
        <taxon>Kitasatosporales</taxon>
        <taxon>Streptomycetaceae</taxon>
        <taxon>Streptomyces</taxon>
    </lineage>
</organism>
<protein>
    <submittedName>
        <fullName evidence="8">TetR family transcriptional regulator</fullName>
    </submittedName>
</protein>
<dbReference type="Proteomes" id="UP001183615">
    <property type="component" value="Unassembled WGS sequence"/>
</dbReference>
<dbReference type="RefSeq" id="WP_311615337.1">
    <property type="nucleotide sequence ID" value="NZ_JAVREV010000001.1"/>
</dbReference>
<evidence type="ECO:0000313" key="9">
    <source>
        <dbReference type="Proteomes" id="UP001183615"/>
    </source>
</evidence>
<evidence type="ECO:0000256" key="4">
    <source>
        <dbReference type="ARBA" id="ARBA00023163"/>
    </source>
</evidence>
<keyword evidence="4" id="KW-0804">Transcription</keyword>
<accession>A0ABU2RXN8</accession>
<evidence type="ECO:0000256" key="2">
    <source>
        <dbReference type="ARBA" id="ARBA00023015"/>
    </source>
</evidence>
<feature type="region of interest" description="Disordered" evidence="6">
    <location>
        <begin position="1"/>
        <end position="23"/>
    </location>
</feature>
<gene>
    <name evidence="8" type="ORF">RM779_02670</name>
</gene>
<dbReference type="PANTHER" id="PTHR47506">
    <property type="entry name" value="TRANSCRIPTIONAL REGULATORY PROTEIN"/>
    <property type="match status" value="1"/>
</dbReference>
<evidence type="ECO:0000256" key="5">
    <source>
        <dbReference type="PROSITE-ProRule" id="PRU00335"/>
    </source>
</evidence>
<evidence type="ECO:0000256" key="1">
    <source>
        <dbReference type="ARBA" id="ARBA00022491"/>
    </source>
</evidence>
<evidence type="ECO:0000256" key="6">
    <source>
        <dbReference type="SAM" id="MobiDB-lite"/>
    </source>
</evidence>
<proteinExistence type="predicted"/>
<feature type="DNA-binding region" description="H-T-H motif" evidence="5">
    <location>
        <begin position="45"/>
        <end position="64"/>
    </location>
</feature>
<dbReference type="Pfam" id="PF00440">
    <property type="entry name" value="TetR_N"/>
    <property type="match status" value="1"/>
</dbReference>
<dbReference type="PROSITE" id="PS50977">
    <property type="entry name" value="HTH_TETR_2"/>
    <property type="match status" value="1"/>
</dbReference>
<dbReference type="Pfam" id="PF13977">
    <property type="entry name" value="TetR_C_6"/>
    <property type="match status" value="1"/>
</dbReference>
<keyword evidence="1" id="KW-0678">Repressor</keyword>
<dbReference type="Gene3D" id="1.10.357.10">
    <property type="entry name" value="Tetracycline Repressor, domain 2"/>
    <property type="match status" value="1"/>
</dbReference>
<dbReference type="InterPro" id="IPR009057">
    <property type="entry name" value="Homeodomain-like_sf"/>
</dbReference>
<evidence type="ECO:0000313" key="8">
    <source>
        <dbReference type="EMBL" id="MDT0441507.1"/>
    </source>
</evidence>
<evidence type="ECO:0000259" key="7">
    <source>
        <dbReference type="PROSITE" id="PS50977"/>
    </source>
</evidence>
<reference evidence="9" key="1">
    <citation type="submission" date="2023-07" db="EMBL/GenBank/DDBJ databases">
        <title>30 novel species of actinomycetes from the DSMZ collection.</title>
        <authorList>
            <person name="Nouioui I."/>
        </authorList>
    </citation>
    <scope>NUCLEOTIDE SEQUENCE [LARGE SCALE GENOMIC DNA]</scope>
    <source>
        <strain evidence="9">DSM 41886</strain>
    </source>
</reference>
<dbReference type="SUPFAM" id="SSF46689">
    <property type="entry name" value="Homeodomain-like"/>
    <property type="match status" value="1"/>
</dbReference>
<dbReference type="InterPro" id="IPR036271">
    <property type="entry name" value="Tet_transcr_reg_TetR-rel_C_sf"/>
</dbReference>
<keyword evidence="2" id="KW-0805">Transcription regulation</keyword>
<name>A0ABU2RXN8_9ACTN</name>
<dbReference type="EMBL" id="JAVREV010000001">
    <property type="protein sequence ID" value="MDT0441507.1"/>
    <property type="molecule type" value="Genomic_DNA"/>
</dbReference>
<dbReference type="InterPro" id="IPR001647">
    <property type="entry name" value="HTH_TetR"/>
</dbReference>
<dbReference type="InterPro" id="IPR039538">
    <property type="entry name" value="BetI_C"/>
</dbReference>
<evidence type="ECO:0000256" key="3">
    <source>
        <dbReference type="ARBA" id="ARBA00023125"/>
    </source>
</evidence>
<dbReference type="SUPFAM" id="SSF48498">
    <property type="entry name" value="Tetracyclin repressor-like, C-terminal domain"/>
    <property type="match status" value="1"/>
</dbReference>
<feature type="domain" description="HTH tetR-type" evidence="7">
    <location>
        <begin position="22"/>
        <end position="82"/>
    </location>
</feature>
<comment type="caution">
    <text evidence="8">The sequence shown here is derived from an EMBL/GenBank/DDBJ whole genome shotgun (WGS) entry which is preliminary data.</text>
</comment>
<dbReference type="PANTHER" id="PTHR47506:SF6">
    <property type="entry name" value="HTH-TYPE TRANSCRIPTIONAL REPRESSOR NEMR"/>
    <property type="match status" value="1"/>
</dbReference>